<accession>A0A2V5JA16</accession>
<evidence type="ECO:0000313" key="2">
    <source>
        <dbReference type="Proteomes" id="UP000248817"/>
    </source>
</evidence>
<keyword evidence="2" id="KW-1185">Reference proteome</keyword>
<dbReference type="Proteomes" id="UP000248817">
    <property type="component" value="Unassembled WGS sequence"/>
</dbReference>
<dbReference type="AlphaFoldDB" id="A0A2V5JA16"/>
<reference evidence="1 2" key="1">
    <citation type="submission" date="2018-02" db="EMBL/GenBank/DDBJ databases">
        <title>The genomes of Aspergillus section Nigri reveals drivers in fungal speciation.</title>
        <authorList>
            <consortium name="DOE Joint Genome Institute"/>
            <person name="Vesth T.C."/>
            <person name="Nybo J."/>
            <person name="Theobald S."/>
            <person name="Brandl J."/>
            <person name="Frisvad J.C."/>
            <person name="Nielsen K.F."/>
            <person name="Lyhne E.K."/>
            <person name="Kogle M.E."/>
            <person name="Kuo A."/>
            <person name="Riley R."/>
            <person name="Clum A."/>
            <person name="Nolan M."/>
            <person name="Lipzen A."/>
            <person name="Salamov A."/>
            <person name="Henrissat B."/>
            <person name="Wiebenga A."/>
            <person name="De vries R.P."/>
            <person name="Grigoriev I.V."/>
            <person name="Mortensen U.H."/>
            <person name="Andersen M.R."/>
            <person name="Baker S.E."/>
        </authorList>
    </citation>
    <scope>NUCLEOTIDE SEQUENCE [LARGE SCALE GENOMIC DNA]</scope>
    <source>
        <strain evidence="1 2">CBS 114.80</strain>
    </source>
</reference>
<sequence>MRILVARSPSLRVGGAGVTLSCGSAEGPAATAALISGHLRRHPQRCRTFEPERQSTVRVMASAVKTRRHRWAQLESFNQMPCPQEGELAAVTWWAVMRCMGNSKYSVCRAAVGRWVCPSYLGRWGNSCLRVADGSAMVELRIEQCWRISPDNVTNGW</sequence>
<dbReference type="EMBL" id="KZ825499">
    <property type="protein sequence ID" value="PYI31756.1"/>
    <property type="molecule type" value="Genomic_DNA"/>
</dbReference>
<organism evidence="1 2">
    <name type="scientific">Aspergillus indologenus CBS 114.80</name>
    <dbReference type="NCBI Taxonomy" id="1450541"/>
    <lineage>
        <taxon>Eukaryota</taxon>
        <taxon>Fungi</taxon>
        <taxon>Dikarya</taxon>
        <taxon>Ascomycota</taxon>
        <taxon>Pezizomycotina</taxon>
        <taxon>Eurotiomycetes</taxon>
        <taxon>Eurotiomycetidae</taxon>
        <taxon>Eurotiales</taxon>
        <taxon>Aspergillaceae</taxon>
        <taxon>Aspergillus</taxon>
        <taxon>Aspergillus subgen. Circumdati</taxon>
    </lineage>
</organism>
<gene>
    <name evidence="1" type="ORF">BP00DRAFT_166843</name>
</gene>
<evidence type="ECO:0000313" key="1">
    <source>
        <dbReference type="EMBL" id="PYI31756.1"/>
    </source>
</evidence>
<name>A0A2V5JA16_9EURO</name>
<proteinExistence type="predicted"/>
<protein>
    <submittedName>
        <fullName evidence="1">Uncharacterized protein</fullName>
    </submittedName>
</protein>